<proteinExistence type="predicted"/>
<dbReference type="GO" id="GO:0005737">
    <property type="term" value="C:cytoplasm"/>
    <property type="evidence" value="ECO:0007669"/>
    <property type="project" value="TreeGrafter"/>
</dbReference>
<comment type="caution">
    <text evidence="1">The sequence shown here is derived from an EMBL/GenBank/DDBJ whole genome shotgun (WGS) entry which is preliminary data.</text>
</comment>
<dbReference type="InterPro" id="IPR016181">
    <property type="entry name" value="Acyl_CoA_acyltransferase"/>
</dbReference>
<gene>
    <name evidence="1" type="ORF">FHR33_001005</name>
</gene>
<dbReference type="GO" id="GO:1990189">
    <property type="term" value="F:protein N-terminal-serine acetyltransferase activity"/>
    <property type="evidence" value="ECO:0007669"/>
    <property type="project" value="TreeGrafter"/>
</dbReference>
<dbReference type="Proteomes" id="UP000579945">
    <property type="component" value="Unassembled WGS sequence"/>
</dbReference>
<dbReference type="AlphaFoldDB" id="A0A7W5V5C2"/>
<dbReference type="InterPro" id="IPR051908">
    <property type="entry name" value="Ribosomal_N-acetyltransferase"/>
</dbReference>
<evidence type="ECO:0000313" key="1">
    <source>
        <dbReference type="EMBL" id="MBB3725145.1"/>
    </source>
</evidence>
<keyword evidence="2" id="KW-1185">Reference proteome</keyword>
<dbReference type="GO" id="GO:0008999">
    <property type="term" value="F:protein-N-terminal-alanine acetyltransferase activity"/>
    <property type="evidence" value="ECO:0007669"/>
    <property type="project" value="TreeGrafter"/>
</dbReference>
<accession>A0A7W5V5C2</accession>
<evidence type="ECO:0000313" key="2">
    <source>
        <dbReference type="Proteomes" id="UP000579945"/>
    </source>
</evidence>
<dbReference type="Gene3D" id="3.40.630.30">
    <property type="match status" value="1"/>
</dbReference>
<sequence length="60" mass="6882">MHRVEWQVSSKNTPSINVARRLGMSRDGVQRENSLHRGVRQDTEIWSVLAPEWRSAHGTA</sequence>
<name>A0A7W5V5C2_9ACTN</name>
<keyword evidence="1" id="KW-0808">Transferase</keyword>
<reference evidence="1 2" key="1">
    <citation type="submission" date="2020-08" db="EMBL/GenBank/DDBJ databases">
        <title>Sequencing the genomes of 1000 actinobacteria strains.</title>
        <authorList>
            <person name="Klenk H.-P."/>
        </authorList>
    </citation>
    <scope>NUCLEOTIDE SEQUENCE [LARGE SCALE GENOMIC DNA]</scope>
    <source>
        <strain evidence="1 2">DSM 44320</strain>
    </source>
</reference>
<dbReference type="EMBL" id="JACIBV010000001">
    <property type="protein sequence ID" value="MBB3725145.1"/>
    <property type="molecule type" value="Genomic_DNA"/>
</dbReference>
<protein>
    <submittedName>
        <fullName evidence="1">RimJ/RimL family protein N-acetyltransferase</fullName>
    </submittedName>
</protein>
<organism evidence="1 2">
    <name type="scientific">Nonomuraea dietziae</name>
    <dbReference type="NCBI Taxonomy" id="65515"/>
    <lineage>
        <taxon>Bacteria</taxon>
        <taxon>Bacillati</taxon>
        <taxon>Actinomycetota</taxon>
        <taxon>Actinomycetes</taxon>
        <taxon>Streptosporangiales</taxon>
        <taxon>Streptosporangiaceae</taxon>
        <taxon>Nonomuraea</taxon>
    </lineage>
</organism>
<dbReference type="PANTHER" id="PTHR43441:SF10">
    <property type="entry name" value="ACETYLTRANSFERASE"/>
    <property type="match status" value="1"/>
</dbReference>
<dbReference type="PANTHER" id="PTHR43441">
    <property type="entry name" value="RIBOSOMAL-PROTEIN-SERINE ACETYLTRANSFERASE"/>
    <property type="match status" value="1"/>
</dbReference>
<dbReference type="SUPFAM" id="SSF55729">
    <property type="entry name" value="Acyl-CoA N-acyltransferases (Nat)"/>
    <property type="match status" value="1"/>
</dbReference>